<dbReference type="AlphaFoldDB" id="A0A2V5JFQ8"/>
<keyword evidence="2" id="KW-1185">Reference proteome</keyword>
<proteinExistence type="predicted"/>
<accession>A0A2V5JFQ8</accession>
<gene>
    <name evidence="1" type="ORF">BP00DRAFT_463002</name>
</gene>
<name>A0A2V5JFQ8_9EURO</name>
<dbReference type="Proteomes" id="UP000248817">
    <property type="component" value="Unassembled WGS sequence"/>
</dbReference>
<dbReference type="InterPro" id="IPR036047">
    <property type="entry name" value="F-box-like_dom_sf"/>
</dbReference>
<evidence type="ECO:0008006" key="3">
    <source>
        <dbReference type="Google" id="ProtNLM"/>
    </source>
</evidence>
<protein>
    <recommendedName>
        <fullName evidence="3">F-box domain-containing protein</fullName>
    </recommendedName>
</protein>
<organism evidence="1 2">
    <name type="scientific">Aspergillus indologenus CBS 114.80</name>
    <dbReference type="NCBI Taxonomy" id="1450541"/>
    <lineage>
        <taxon>Eukaryota</taxon>
        <taxon>Fungi</taxon>
        <taxon>Dikarya</taxon>
        <taxon>Ascomycota</taxon>
        <taxon>Pezizomycotina</taxon>
        <taxon>Eurotiomycetes</taxon>
        <taxon>Eurotiomycetidae</taxon>
        <taxon>Eurotiales</taxon>
        <taxon>Aspergillaceae</taxon>
        <taxon>Aspergillus</taxon>
        <taxon>Aspergillus subgen. Circumdati</taxon>
    </lineage>
</organism>
<dbReference type="EMBL" id="KZ825472">
    <property type="protein sequence ID" value="PYI34996.1"/>
    <property type="molecule type" value="Genomic_DNA"/>
</dbReference>
<reference evidence="1 2" key="1">
    <citation type="submission" date="2018-02" db="EMBL/GenBank/DDBJ databases">
        <title>The genomes of Aspergillus section Nigri reveals drivers in fungal speciation.</title>
        <authorList>
            <consortium name="DOE Joint Genome Institute"/>
            <person name="Vesth T.C."/>
            <person name="Nybo J."/>
            <person name="Theobald S."/>
            <person name="Brandl J."/>
            <person name="Frisvad J.C."/>
            <person name="Nielsen K.F."/>
            <person name="Lyhne E.K."/>
            <person name="Kogle M.E."/>
            <person name="Kuo A."/>
            <person name="Riley R."/>
            <person name="Clum A."/>
            <person name="Nolan M."/>
            <person name="Lipzen A."/>
            <person name="Salamov A."/>
            <person name="Henrissat B."/>
            <person name="Wiebenga A."/>
            <person name="De vries R.P."/>
            <person name="Grigoriev I.V."/>
            <person name="Mortensen U.H."/>
            <person name="Andersen M.R."/>
            <person name="Baker S.E."/>
        </authorList>
    </citation>
    <scope>NUCLEOTIDE SEQUENCE [LARGE SCALE GENOMIC DNA]</scope>
    <source>
        <strain evidence="1 2">CBS 114.80</strain>
    </source>
</reference>
<dbReference type="SUPFAM" id="SSF81383">
    <property type="entry name" value="F-box domain"/>
    <property type="match status" value="1"/>
</dbReference>
<evidence type="ECO:0000313" key="1">
    <source>
        <dbReference type="EMBL" id="PYI34996.1"/>
    </source>
</evidence>
<evidence type="ECO:0000313" key="2">
    <source>
        <dbReference type="Proteomes" id="UP000248817"/>
    </source>
</evidence>
<sequence length="295" mass="34476">MAETTPHRIFCIPELVEQILLQMDMQTLLISTRVCYLWHDLISKSKAMQTSLFFQPAENTPQGERRTANPLIIQKIWPEYLGSSDTCHCEYYERPEASWRRMLLHQPPTAKLCLFDYTQDYYFPITPYGAGYMCALLCRREGFPRLQDLQKELEASIPRTFDERRKIFVEGSPLYSGCRPWGIIRQRCGSREAEAGSYETCNLLTCRGASREAGGVSEGAEQQVEPTAGSLFWIALPWALDRIRHRFGNYRRPDRPLKGYHYYVGLDEVPIFPSEEGWRRYFDDMERDQKLQQDD</sequence>